<protein>
    <submittedName>
        <fullName evidence="1">Uncharacterized protein</fullName>
    </submittedName>
</protein>
<name>A0A8S3KC03_9BILA</name>
<dbReference type="Proteomes" id="UP000681720">
    <property type="component" value="Unassembled WGS sequence"/>
</dbReference>
<organism evidence="1 2">
    <name type="scientific">Rotaria magnacalcarata</name>
    <dbReference type="NCBI Taxonomy" id="392030"/>
    <lineage>
        <taxon>Eukaryota</taxon>
        <taxon>Metazoa</taxon>
        <taxon>Spiralia</taxon>
        <taxon>Gnathifera</taxon>
        <taxon>Rotifera</taxon>
        <taxon>Eurotatoria</taxon>
        <taxon>Bdelloidea</taxon>
        <taxon>Philodinida</taxon>
        <taxon>Philodinidae</taxon>
        <taxon>Rotaria</taxon>
    </lineage>
</organism>
<accession>A0A8S3KC03</accession>
<proteinExistence type="predicted"/>
<dbReference type="AlphaFoldDB" id="A0A8S3KC03"/>
<gene>
    <name evidence="1" type="ORF">GIL414_LOCUS87558</name>
</gene>
<comment type="caution">
    <text evidence="1">The sequence shown here is derived from an EMBL/GenBank/DDBJ whole genome shotgun (WGS) entry which is preliminary data.</text>
</comment>
<dbReference type="EMBL" id="CAJOBJ010380534">
    <property type="protein sequence ID" value="CAF5227272.1"/>
    <property type="molecule type" value="Genomic_DNA"/>
</dbReference>
<sequence length="82" mass="9514">MREMLTTENRLQERLAKHTGTTSLHWSKHKAANFQFPPLTEENIRDLTFGWESLTSSSTSDSLKQMKNKWNLSLNFVMNTVA</sequence>
<evidence type="ECO:0000313" key="1">
    <source>
        <dbReference type="EMBL" id="CAF5227272.1"/>
    </source>
</evidence>
<reference evidence="1" key="1">
    <citation type="submission" date="2021-02" db="EMBL/GenBank/DDBJ databases">
        <authorList>
            <person name="Nowell W R."/>
        </authorList>
    </citation>
    <scope>NUCLEOTIDE SEQUENCE</scope>
</reference>
<evidence type="ECO:0000313" key="2">
    <source>
        <dbReference type="Proteomes" id="UP000681720"/>
    </source>
</evidence>